<dbReference type="AlphaFoldDB" id="A0AA39ZLA5"/>
<keyword evidence="1" id="KW-0472">Membrane</keyword>
<feature type="non-terminal residue" evidence="2">
    <location>
        <position position="1"/>
    </location>
</feature>
<keyword evidence="3" id="KW-1185">Reference proteome</keyword>
<feature type="non-terminal residue" evidence="2">
    <location>
        <position position="138"/>
    </location>
</feature>
<evidence type="ECO:0000313" key="2">
    <source>
        <dbReference type="EMBL" id="KAK0673195.1"/>
    </source>
</evidence>
<dbReference type="PANTHER" id="PTHR35043">
    <property type="entry name" value="TRANSCRIPTION FACTOR DOMAIN-CONTAINING PROTEIN"/>
    <property type="match status" value="1"/>
</dbReference>
<evidence type="ECO:0000313" key="3">
    <source>
        <dbReference type="Proteomes" id="UP001174997"/>
    </source>
</evidence>
<name>A0AA39ZLA5_9PEZI</name>
<protein>
    <submittedName>
        <fullName evidence="2">Uncharacterized protein</fullName>
    </submittedName>
</protein>
<sequence>SRRDHPVRPPKWTTTHGFFLDMGGMAFNTQLLPDNQKFIPGGKEQVSLTWEGLQVLASATPELFPLLEKNSIYDKSKANGLAKALACLQAVWFVVQCIFRLADGISISALELNTFCHAIFALIAYCFWWHKPYDVGEP</sequence>
<proteinExistence type="predicted"/>
<keyword evidence="1" id="KW-0812">Transmembrane</keyword>
<dbReference type="PANTHER" id="PTHR35043:SF9">
    <property type="match status" value="1"/>
</dbReference>
<gene>
    <name evidence="2" type="ORF">QBC41DRAFT_187358</name>
</gene>
<dbReference type="EMBL" id="JAULSY010000008">
    <property type="protein sequence ID" value="KAK0673195.1"/>
    <property type="molecule type" value="Genomic_DNA"/>
</dbReference>
<keyword evidence="1" id="KW-1133">Transmembrane helix</keyword>
<dbReference type="Proteomes" id="UP001174997">
    <property type="component" value="Unassembled WGS sequence"/>
</dbReference>
<organism evidence="2 3">
    <name type="scientific">Cercophora samala</name>
    <dbReference type="NCBI Taxonomy" id="330535"/>
    <lineage>
        <taxon>Eukaryota</taxon>
        <taxon>Fungi</taxon>
        <taxon>Dikarya</taxon>
        <taxon>Ascomycota</taxon>
        <taxon>Pezizomycotina</taxon>
        <taxon>Sordariomycetes</taxon>
        <taxon>Sordariomycetidae</taxon>
        <taxon>Sordariales</taxon>
        <taxon>Lasiosphaeriaceae</taxon>
        <taxon>Cercophora</taxon>
    </lineage>
</organism>
<feature type="transmembrane region" description="Helical" evidence="1">
    <location>
        <begin position="109"/>
        <end position="130"/>
    </location>
</feature>
<evidence type="ECO:0000256" key="1">
    <source>
        <dbReference type="SAM" id="Phobius"/>
    </source>
</evidence>
<accession>A0AA39ZLA5</accession>
<feature type="transmembrane region" description="Helical" evidence="1">
    <location>
        <begin position="81"/>
        <end position="102"/>
    </location>
</feature>
<reference evidence="2" key="1">
    <citation type="submission" date="2023-06" db="EMBL/GenBank/DDBJ databases">
        <title>Genome-scale phylogeny and comparative genomics of the fungal order Sordariales.</title>
        <authorList>
            <consortium name="Lawrence Berkeley National Laboratory"/>
            <person name="Hensen N."/>
            <person name="Bonometti L."/>
            <person name="Westerberg I."/>
            <person name="Brannstrom I.O."/>
            <person name="Guillou S."/>
            <person name="Cros-Aarteil S."/>
            <person name="Calhoun S."/>
            <person name="Haridas S."/>
            <person name="Kuo A."/>
            <person name="Mondo S."/>
            <person name="Pangilinan J."/>
            <person name="Riley R."/>
            <person name="Labutti K."/>
            <person name="Andreopoulos B."/>
            <person name="Lipzen A."/>
            <person name="Chen C."/>
            <person name="Yanf M."/>
            <person name="Daum C."/>
            <person name="Ng V."/>
            <person name="Clum A."/>
            <person name="Steindorff A."/>
            <person name="Ohm R."/>
            <person name="Martin F."/>
            <person name="Silar P."/>
            <person name="Natvig D."/>
            <person name="Lalanne C."/>
            <person name="Gautier V."/>
            <person name="Ament-Velasquez S.L."/>
            <person name="Kruys A."/>
            <person name="Hutchinson M.I."/>
            <person name="Powell A.J."/>
            <person name="Barry K."/>
            <person name="Miller A.N."/>
            <person name="Grigoriev I.V."/>
            <person name="Debuchy R."/>
            <person name="Gladieux P."/>
            <person name="Thoren M.H."/>
            <person name="Johannesson H."/>
        </authorList>
    </citation>
    <scope>NUCLEOTIDE SEQUENCE</scope>
    <source>
        <strain evidence="2">CBS 307.81</strain>
    </source>
</reference>
<comment type="caution">
    <text evidence="2">The sequence shown here is derived from an EMBL/GenBank/DDBJ whole genome shotgun (WGS) entry which is preliminary data.</text>
</comment>